<name>A0A6G4WDT8_9HYPH</name>
<protein>
    <submittedName>
        <fullName evidence="1">Uncharacterized protein</fullName>
    </submittedName>
</protein>
<dbReference type="Proteomes" id="UP001642900">
    <property type="component" value="Unassembled WGS sequence"/>
</dbReference>
<accession>A0A6G4WDT8</accession>
<keyword evidence="2" id="KW-1185">Reference proteome</keyword>
<reference evidence="1 2" key="1">
    <citation type="submission" date="2020-02" db="EMBL/GenBank/DDBJ databases">
        <title>Genome sequence of strain CCNWXJ40-4.</title>
        <authorList>
            <person name="Gao J."/>
            <person name="Sun J."/>
        </authorList>
    </citation>
    <scope>NUCLEOTIDE SEQUENCE [LARGE SCALE GENOMIC DNA]</scope>
    <source>
        <strain evidence="1 2">CCNWXJ 40-4</strain>
    </source>
</reference>
<dbReference type="EMBL" id="JAAKZF010000024">
    <property type="protein sequence ID" value="NGO52921.1"/>
    <property type="molecule type" value="Genomic_DNA"/>
</dbReference>
<dbReference type="RefSeq" id="WP_165029792.1">
    <property type="nucleotide sequence ID" value="NZ_JAAKZF010000024.1"/>
</dbReference>
<dbReference type="AlphaFoldDB" id="A0A6G4WDT8"/>
<comment type="caution">
    <text evidence="1">The sequence shown here is derived from an EMBL/GenBank/DDBJ whole genome shotgun (WGS) entry which is preliminary data.</text>
</comment>
<evidence type="ECO:0000313" key="1">
    <source>
        <dbReference type="EMBL" id="NGO52921.1"/>
    </source>
</evidence>
<gene>
    <name evidence="1" type="ORF">G6N73_17350</name>
</gene>
<organism evidence="1 2">
    <name type="scientific">Allomesorhizobium camelthorni</name>
    <dbReference type="NCBI Taxonomy" id="475069"/>
    <lineage>
        <taxon>Bacteria</taxon>
        <taxon>Pseudomonadati</taxon>
        <taxon>Pseudomonadota</taxon>
        <taxon>Alphaproteobacteria</taxon>
        <taxon>Hyphomicrobiales</taxon>
        <taxon>Phyllobacteriaceae</taxon>
        <taxon>Allomesorhizobium</taxon>
    </lineage>
</organism>
<proteinExistence type="predicted"/>
<evidence type="ECO:0000313" key="2">
    <source>
        <dbReference type="Proteomes" id="UP001642900"/>
    </source>
</evidence>
<sequence length="78" mass="8460">MAEYRLSAPAEAQIDEILALDHQFFDAVAVAAQCAIVQRVVAQNCRGSQHQNMQSCSIKTLQSRSQSVPAAAADADWQ</sequence>